<evidence type="ECO:0000256" key="1">
    <source>
        <dbReference type="SAM" id="MobiDB-lite"/>
    </source>
</evidence>
<protein>
    <submittedName>
        <fullName evidence="3">Uncharacterized protein</fullName>
    </submittedName>
</protein>
<gene>
    <name evidence="3" type="ORF">HNY73_022335</name>
</gene>
<dbReference type="Proteomes" id="UP000807504">
    <property type="component" value="Unassembled WGS sequence"/>
</dbReference>
<evidence type="ECO:0000313" key="3">
    <source>
        <dbReference type="EMBL" id="KAF8764241.1"/>
    </source>
</evidence>
<name>A0A8T0E2W8_ARGBR</name>
<reference evidence="3" key="2">
    <citation type="submission" date="2020-06" db="EMBL/GenBank/DDBJ databases">
        <authorList>
            <person name="Sheffer M."/>
        </authorList>
    </citation>
    <scope>NUCLEOTIDE SEQUENCE</scope>
</reference>
<dbReference type="AlphaFoldDB" id="A0A8T0E2W8"/>
<comment type="caution">
    <text evidence="3">The sequence shown here is derived from an EMBL/GenBank/DDBJ whole genome shotgun (WGS) entry which is preliminary data.</text>
</comment>
<reference evidence="3" key="1">
    <citation type="journal article" date="2020" name="bioRxiv">
        <title>Chromosome-level reference genome of the European wasp spider Argiope bruennichi: a resource for studies on range expansion and evolutionary adaptation.</title>
        <authorList>
            <person name="Sheffer M.M."/>
            <person name="Hoppe A."/>
            <person name="Krehenwinkel H."/>
            <person name="Uhl G."/>
            <person name="Kuss A.W."/>
            <person name="Jensen L."/>
            <person name="Jensen C."/>
            <person name="Gillespie R.G."/>
            <person name="Hoff K.J."/>
            <person name="Prost S."/>
        </authorList>
    </citation>
    <scope>NUCLEOTIDE SEQUENCE</scope>
</reference>
<evidence type="ECO:0000256" key="2">
    <source>
        <dbReference type="SAM" id="SignalP"/>
    </source>
</evidence>
<accession>A0A8T0E2W8</accession>
<keyword evidence="4" id="KW-1185">Reference proteome</keyword>
<sequence>MVAVMCLTLVWILQLPGSWCFSHFHKPHFPHALKSFHGAYKTKGAFLNSHLPAPVIPDKTEVIVIGDQGKEHHHHHYHYHKHGHAHDHAHSHDHKHGHDHADPQYQDSNFPNDPVFGNGRPQINKSKFGLLNNFFKQNSKHSSLNNGRVYYHPNKYQHHGRQGYDYDYHDGLEHFATNRQNYKTGHEHITDESRQLNVKSSVTQNTEGPGNDYSAQNIMNSEIRNDATTTDFRLNTKFDDSTSNNADTTSEENNFTALNVARDILDTLQLIPINGLKLSLGN</sequence>
<feature type="chain" id="PRO_5035731857" evidence="2">
    <location>
        <begin position="21"/>
        <end position="282"/>
    </location>
</feature>
<feature type="signal peptide" evidence="2">
    <location>
        <begin position="1"/>
        <end position="20"/>
    </location>
</feature>
<proteinExistence type="predicted"/>
<organism evidence="3 4">
    <name type="scientific">Argiope bruennichi</name>
    <name type="common">Wasp spider</name>
    <name type="synonym">Aranea bruennichi</name>
    <dbReference type="NCBI Taxonomy" id="94029"/>
    <lineage>
        <taxon>Eukaryota</taxon>
        <taxon>Metazoa</taxon>
        <taxon>Ecdysozoa</taxon>
        <taxon>Arthropoda</taxon>
        <taxon>Chelicerata</taxon>
        <taxon>Arachnida</taxon>
        <taxon>Araneae</taxon>
        <taxon>Araneomorphae</taxon>
        <taxon>Entelegynae</taxon>
        <taxon>Araneoidea</taxon>
        <taxon>Araneidae</taxon>
        <taxon>Argiope</taxon>
    </lineage>
</organism>
<evidence type="ECO:0000313" key="4">
    <source>
        <dbReference type="Proteomes" id="UP000807504"/>
    </source>
</evidence>
<dbReference type="EMBL" id="JABXBU010002231">
    <property type="protein sequence ID" value="KAF8764241.1"/>
    <property type="molecule type" value="Genomic_DNA"/>
</dbReference>
<keyword evidence="2" id="KW-0732">Signal</keyword>
<feature type="region of interest" description="Disordered" evidence="1">
    <location>
        <begin position="73"/>
        <end position="123"/>
    </location>
</feature>
<feature type="compositionally biased region" description="Basic residues" evidence="1">
    <location>
        <begin position="73"/>
        <end position="98"/>
    </location>
</feature>